<comment type="caution">
    <text evidence="13">The sequence shown here is derived from an EMBL/GenBank/DDBJ whole genome shotgun (WGS) entry which is preliminary data.</text>
</comment>
<evidence type="ECO:0000259" key="12">
    <source>
        <dbReference type="PROSITE" id="PS50004"/>
    </source>
</evidence>
<sequence length="167" mass="18827">MDDVLGLLRIRVRRGINLAIRDTMSSDPYVVITYGGQKVKTRVVKDNCNPLWDEELTISIKDPNEPIVVAVYDRDTFTGDDSMGNAEIDIKPYIECLKMGLQGLPDGTKVDRVQPSRNNFLADESCVIWNKGKMTQDMILRLRNVECGEVEVQIEWIDLPGGKGIQN</sequence>
<dbReference type="InterPro" id="IPR000008">
    <property type="entry name" value="C2_dom"/>
</dbReference>
<keyword evidence="6" id="KW-0479">Metal-binding</keyword>
<evidence type="ECO:0000256" key="5">
    <source>
        <dbReference type="ARBA" id="ARBA00022682"/>
    </source>
</evidence>
<dbReference type="InterPro" id="IPR044562">
    <property type="entry name" value="CAR1-11"/>
</dbReference>
<dbReference type="GO" id="GO:0005096">
    <property type="term" value="F:GTPase activator activity"/>
    <property type="evidence" value="ECO:0007669"/>
    <property type="project" value="UniProtKB-KW"/>
</dbReference>
<organism evidence="13 14">
    <name type="scientific">Abeliophyllum distichum</name>
    <dbReference type="NCBI Taxonomy" id="126358"/>
    <lineage>
        <taxon>Eukaryota</taxon>
        <taxon>Viridiplantae</taxon>
        <taxon>Streptophyta</taxon>
        <taxon>Embryophyta</taxon>
        <taxon>Tracheophyta</taxon>
        <taxon>Spermatophyta</taxon>
        <taxon>Magnoliopsida</taxon>
        <taxon>eudicotyledons</taxon>
        <taxon>Gunneridae</taxon>
        <taxon>Pentapetalae</taxon>
        <taxon>asterids</taxon>
        <taxon>lamiids</taxon>
        <taxon>Lamiales</taxon>
        <taxon>Oleaceae</taxon>
        <taxon>Forsythieae</taxon>
        <taxon>Abeliophyllum</taxon>
    </lineage>
</organism>
<dbReference type="GO" id="GO:0005634">
    <property type="term" value="C:nucleus"/>
    <property type="evidence" value="ECO:0007669"/>
    <property type="project" value="UniProtKB-SubCell"/>
</dbReference>
<dbReference type="SMART" id="SM00239">
    <property type="entry name" value="C2"/>
    <property type="match status" value="1"/>
</dbReference>
<evidence type="ECO:0000256" key="7">
    <source>
        <dbReference type="ARBA" id="ARBA00022837"/>
    </source>
</evidence>
<keyword evidence="7" id="KW-0106">Calcium</keyword>
<dbReference type="Proteomes" id="UP001604336">
    <property type="component" value="Unassembled WGS sequence"/>
</dbReference>
<evidence type="ECO:0000313" key="13">
    <source>
        <dbReference type="EMBL" id="KAL2542504.1"/>
    </source>
</evidence>
<dbReference type="PROSITE" id="PS50004">
    <property type="entry name" value="C2"/>
    <property type="match status" value="1"/>
</dbReference>
<dbReference type="Gene3D" id="2.60.40.150">
    <property type="entry name" value="C2 domain"/>
    <property type="match status" value="1"/>
</dbReference>
<dbReference type="PANTHER" id="PTHR45933">
    <property type="entry name" value="PROTEIN C2-DOMAIN ABA-RELATED 4"/>
    <property type="match status" value="1"/>
</dbReference>
<accession>A0ABD1VYM5</accession>
<dbReference type="GO" id="GO:0046872">
    <property type="term" value="F:metal ion binding"/>
    <property type="evidence" value="ECO:0007669"/>
    <property type="project" value="UniProtKB-KW"/>
</dbReference>
<comment type="similarity">
    <text evidence="11">Belongs to the plant CAR protein family.</text>
</comment>
<dbReference type="SUPFAM" id="SSF49562">
    <property type="entry name" value="C2 domain (Calcium/lipid-binding domain, CaLB)"/>
    <property type="match status" value="1"/>
</dbReference>
<evidence type="ECO:0000256" key="1">
    <source>
        <dbReference type="ARBA" id="ARBA00004123"/>
    </source>
</evidence>
<evidence type="ECO:0000256" key="3">
    <source>
        <dbReference type="ARBA" id="ARBA00022468"/>
    </source>
</evidence>
<evidence type="ECO:0000256" key="4">
    <source>
        <dbReference type="ARBA" id="ARBA00022475"/>
    </source>
</evidence>
<evidence type="ECO:0000313" key="14">
    <source>
        <dbReference type="Proteomes" id="UP001604336"/>
    </source>
</evidence>
<comment type="subcellular location">
    <subcellularLocation>
        <location evidence="2">Cell membrane</location>
    </subcellularLocation>
    <subcellularLocation>
        <location evidence="1">Nucleus</location>
    </subcellularLocation>
</comment>
<dbReference type="GO" id="GO:0009738">
    <property type="term" value="P:abscisic acid-activated signaling pathway"/>
    <property type="evidence" value="ECO:0007669"/>
    <property type="project" value="UniProtKB-KW"/>
</dbReference>
<evidence type="ECO:0000256" key="11">
    <source>
        <dbReference type="ARBA" id="ARBA00024037"/>
    </source>
</evidence>
<keyword evidence="10" id="KW-0539">Nucleus</keyword>
<feature type="domain" description="C2" evidence="12">
    <location>
        <begin position="1"/>
        <end position="106"/>
    </location>
</feature>
<keyword evidence="5" id="KW-0938">Abscisic acid signaling pathway</keyword>
<keyword evidence="8" id="KW-0446">Lipid-binding</keyword>
<name>A0ABD1VYM5_9LAMI</name>
<evidence type="ECO:0000256" key="10">
    <source>
        <dbReference type="ARBA" id="ARBA00023242"/>
    </source>
</evidence>
<dbReference type="AlphaFoldDB" id="A0ABD1VYM5"/>
<keyword evidence="3" id="KW-0343">GTPase activation</keyword>
<dbReference type="GO" id="GO:0005886">
    <property type="term" value="C:plasma membrane"/>
    <property type="evidence" value="ECO:0007669"/>
    <property type="project" value="UniProtKB-SubCell"/>
</dbReference>
<dbReference type="CDD" id="cd04038">
    <property type="entry name" value="C2_ArfGAP"/>
    <property type="match status" value="1"/>
</dbReference>
<dbReference type="EMBL" id="JBFOLK010000001">
    <property type="protein sequence ID" value="KAL2542504.1"/>
    <property type="molecule type" value="Genomic_DNA"/>
</dbReference>
<proteinExistence type="inferred from homology"/>
<evidence type="ECO:0000256" key="2">
    <source>
        <dbReference type="ARBA" id="ARBA00004236"/>
    </source>
</evidence>
<dbReference type="GO" id="GO:0008289">
    <property type="term" value="F:lipid binding"/>
    <property type="evidence" value="ECO:0007669"/>
    <property type="project" value="UniProtKB-KW"/>
</dbReference>
<dbReference type="Pfam" id="PF00168">
    <property type="entry name" value="C2"/>
    <property type="match status" value="1"/>
</dbReference>
<dbReference type="PANTHER" id="PTHR45933:SF12">
    <property type="entry name" value="PROTEIN C2-DOMAIN ABA-RELATED 9"/>
    <property type="match status" value="1"/>
</dbReference>
<evidence type="ECO:0000256" key="8">
    <source>
        <dbReference type="ARBA" id="ARBA00023121"/>
    </source>
</evidence>
<gene>
    <name evidence="13" type="ORF">Adt_03482</name>
</gene>
<evidence type="ECO:0000256" key="9">
    <source>
        <dbReference type="ARBA" id="ARBA00023136"/>
    </source>
</evidence>
<keyword evidence="9" id="KW-0472">Membrane</keyword>
<keyword evidence="14" id="KW-1185">Reference proteome</keyword>
<evidence type="ECO:0000256" key="6">
    <source>
        <dbReference type="ARBA" id="ARBA00022723"/>
    </source>
</evidence>
<reference evidence="14" key="1">
    <citation type="submission" date="2024-07" db="EMBL/GenBank/DDBJ databases">
        <title>Two chromosome-level genome assemblies of Korean endemic species Abeliophyllum distichum and Forsythia ovata (Oleaceae).</title>
        <authorList>
            <person name="Jang H."/>
        </authorList>
    </citation>
    <scope>NUCLEOTIDE SEQUENCE [LARGE SCALE GENOMIC DNA]</scope>
</reference>
<protein>
    <submittedName>
        <fullName evidence="13">Calcium-dependent lipid-binding (CaLB domain) family protein</fullName>
    </submittedName>
</protein>
<keyword evidence="4" id="KW-1003">Cell membrane</keyword>
<dbReference type="InterPro" id="IPR035892">
    <property type="entry name" value="C2_domain_sf"/>
</dbReference>